<feature type="compositionally biased region" description="Low complexity" evidence="2">
    <location>
        <begin position="111"/>
        <end position="129"/>
    </location>
</feature>
<comment type="catalytic activity">
    <reaction evidence="1">
        <text>O-phospho-L-seryl-[protein] + H2O = L-seryl-[protein] + phosphate</text>
        <dbReference type="Rhea" id="RHEA:20629"/>
        <dbReference type="Rhea" id="RHEA-COMP:9863"/>
        <dbReference type="Rhea" id="RHEA-COMP:11604"/>
        <dbReference type="ChEBI" id="CHEBI:15377"/>
        <dbReference type="ChEBI" id="CHEBI:29999"/>
        <dbReference type="ChEBI" id="CHEBI:43474"/>
        <dbReference type="ChEBI" id="CHEBI:83421"/>
        <dbReference type="EC" id="3.1.3.16"/>
    </reaction>
</comment>
<dbReference type="SMART" id="SM00331">
    <property type="entry name" value="PP2C_SIG"/>
    <property type="match status" value="1"/>
</dbReference>
<name>A0A2X0M336_9BASI</name>
<feature type="compositionally biased region" description="Low complexity" evidence="2">
    <location>
        <begin position="245"/>
        <end position="276"/>
    </location>
</feature>
<reference evidence="4 5" key="1">
    <citation type="submission" date="2016-11" db="EMBL/GenBank/DDBJ databases">
        <authorList>
            <person name="Jaros S."/>
            <person name="Januszkiewicz K."/>
            <person name="Wedrychowicz H."/>
        </authorList>
    </citation>
    <scope>NUCLEOTIDE SEQUENCE [LARGE SCALE GENOMIC DNA]</scope>
</reference>
<dbReference type="PANTHER" id="PTHR12320">
    <property type="entry name" value="PROTEIN PHOSPHATASE 2C"/>
    <property type="match status" value="1"/>
</dbReference>
<dbReference type="SMART" id="SM00332">
    <property type="entry name" value="PP2Cc"/>
    <property type="match status" value="1"/>
</dbReference>
<dbReference type="Proteomes" id="UP000249464">
    <property type="component" value="Unassembled WGS sequence"/>
</dbReference>
<dbReference type="STRING" id="796604.A0A2X0M336"/>
<dbReference type="EMBL" id="FQNC01000041">
    <property type="protein sequence ID" value="SGY34636.1"/>
    <property type="molecule type" value="Genomic_DNA"/>
</dbReference>
<protein>
    <recommendedName>
        <fullName evidence="1">Protein phosphatase</fullName>
        <ecNumber evidence="1">3.1.3.16</ecNumber>
    </recommendedName>
</protein>
<gene>
    <name evidence="4" type="primary">BQ5605_C002g01662</name>
    <name evidence="4" type="ORF">BQ5605_C002G01662</name>
</gene>
<dbReference type="AlphaFoldDB" id="A0A2X0M336"/>
<dbReference type="Gene3D" id="3.60.40.10">
    <property type="entry name" value="PPM-type phosphatase domain"/>
    <property type="match status" value="1"/>
</dbReference>
<evidence type="ECO:0000259" key="3">
    <source>
        <dbReference type="PROSITE" id="PS51746"/>
    </source>
</evidence>
<feature type="region of interest" description="Disordered" evidence="2">
    <location>
        <begin position="77"/>
        <end position="129"/>
    </location>
</feature>
<keyword evidence="1" id="KW-0378">Hydrolase</keyword>
<dbReference type="EC" id="3.1.3.16" evidence="1"/>
<sequence length="656" mass="69247">MSKSRQSLSTLASSLQLASLARVNPAARQVQAAQRSAVAATSAVQNHTRQNHHHVGNSAVYRVVCDVQGSCFVVKRHRRPASPESAAASASASASSNRRAPSALGGPQRPSTPIAASTSSSASSALGTSQSSCRSASTLASSSSSLGRSPSISTTAAAATASSSASLCRASTPPSSPNPVAYFHSNARAAHQQPAHASSLNLIPPPPPPSSASNSGQHSGSSGSDSLPSNDPSSLLSSPHHHISASRTTLSSDGPSSSSSTQSTSASTSTSSSSPVAASSGAAALFSSDHARSFPHHALPSFFGTSLSIARRSNLVFRNGAYGIPKAGREKDLATKGKEKADGEMGELDHYLSISIGEDAYFLRTDSLGVADGVGGWSGHAGANPARWSRKLMHRESACLPRARFLVDVYELNQSLKLLTDCSNELARYENVDDELFLRYYEVDPVEVLQRAFEKSLAECKDEGVIGSSTALLAVLRNDELRLANMGDCCCCIIRGNDYIFRSEEQQHSFNFPFQAGTTSKDTPIKDAQRFNIKVQKDDIVILSSDGLMDNLYDEDILEEVLRFVALKPAPTASTSGSAPHAVTGPRYTLNRFSPQAVSEALSLRAKSVYEDPRAVSSPFQQRAVEEGIHFVGGKRDDITTLIGVVGELEASPDRR</sequence>
<dbReference type="InterPro" id="IPR036457">
    <property type="entry name" value="PPM-type-like_dom_sf"/>
</dbReference>
<dbReference type="GO" id="GO:0004722">
    <property type="term" value="F:protein serine/threonine phosphatase activity"/>
    <property type="evidence" value="ECO:0007669"/>
    <property type="project" value="UniProtKB-EC"/>
</dbReference>
<evidence type="ECO:0000256" key="2">
    <source>
        <dbReference type="SAM" id="MobiDB-lite"/>
    </source>
</evidence>
<keyword evidence="1" id="KW-0479">Metal-binding</keyword>
<evidence type="ECO:0000313" key="4">
    <source>
        <dbReference type="EMBL" id="SGY34636.1"/>
    </source>
</evidence>
<evidence type="ECO:0000313" key="5">
    <source>
        <dbReference type="Proteomes" id="UP000249464"/>
    </source>
</evidence>
<keyword evidence="5" id="KW-1185">Reference proteome</keyword>
<comment type="cofactor">
    <cofactor evidence="1">
        <name>Mn(2+)</name>
        <dbReference type="ChEBI" id="CHEBI:29035"/>
    </cofactor>
</comment>
<proteinExistence type="inferred from homology"/>
<feature type="region of interest" description="Disordered" evidence="2">
    <location>
        <begin position="188"/>
        <end position="276"/>
    </location>
</feature>
<accession>A0A2X0M336</accession>
<comment type="cofactor">
    <cofactor evidence="1">
        <name>Mg(2+)</name>
        <dbReference type="ChEBI" id="CHEBI:18420"/>
    </cofactor>
</comment>
<dbReference type="SUPFAM" id="SSF81606">
    <property type="entry name" value="PP2C-like"/>
    <property type="match status" value="1"/>
</dbReference>
<dbReference type="InterPro" id="IPR039123">
    <property type="entry name" value="PPTC7"/>
</dbReference>
<dbReference type="InterPro" id="IPR001932">
    <property type="entry name" value="PPM-type_phosphatase-like_dom"/>
</dbReference>
<feature type="domain" description="PPM-type phosphatase" evidence="3">
    <location>
        <begin position="335"/>
        <end position="646"/>
    </location>
</feature>
<feature type="compositionally biased region" description="Low complexity" evidence="2">
    <location>
        <begin position="211"/>
        <end position="238"/>
    </location>
</feature>
<keyword evidence="1" id="KW-0464">Manganese</keyword>
<dbReference type="PANTHER" id="PTHR12320:SF84">
    <property type="entry name" value="PROTEIN PHOSPHATASE"/>
    <property type="match status" value="1"/>
</dbReference>
<comment type="catalytic activity">
    <reaction evidence="1">
        <text>O-phospho-L-threonyl-[protein] + H2O = L-threonyl-[protein] + phosphate</text>
        <dbReference type="Rhea" id="RHEA:47004"/>
        <dbReference type="Rhea" id="RHEA-COMP:11060"/>
        <dbReference type="Rhea" id="RHEA-COMP:11605"/>
        <dbReference type="ChEBI" id="CHEBI:15377"/>
        <dbReference type="ChEBI" id="CHEBI:30013"/>
        <dbReference type="ChEBI" id="CHEBI:43474"/>
        <dbReference type="ChEBI" id="CHEBI:61977"/>
        <dbReference type="EC" id="3.1.3.16"/>
    </reaction>
</comment>
<evidence type="ECO:0000256" key="1">
    <source>
        <dbReference type="RuleBase" id="RU366020"/>
    </source>
</evidence>
<organism evidence="4 5">
    <name type="scientific">Microbotryum silenes-dioicae</name>
    <dbReference type="NCBI Taxonomy" id="796604"/>
    <lineage>
        <taxon>Eukaryota</taxon>
        <taxon>Fungi</taxon>
        <taxon>Dikarya</taxon>
        <taxon>Basidiomycota</taxon>
        <taxon>Pucciniomycotina</taxon>
        <taxon>Microbotryomycetes</taxon>
        <taxon>Microbotryales</taxon>
        <taxon>Microbotryaceae</taxon>
        <taxon>Microbotryum</taxon>
    </lineage>
</organism>
<comment type="similarity">
    <text evidence="1">Belongs to the PP2C family.</text>
</comment>
<dbReference type="GO" id="GO:0046872">
    <property type="term" value="F:metal ion binding"/>
    <property type="evidence" value="ECO:0007669"/>
    <property type="project" value="UniProtKB-UniRule"/>
</dbReference>
<dbReference type="PROSITE" id="PS51746">
    <property type="entry name" value="PPM_2"/>
    <property type="match status" value="1"/>
</dbReference>
<feature type="compositionally biased region" description="Low complexity" evidence="2">
    <location>
        <begin position="82"/>
        <end position="103"/>
    </location>
</feature>
<keyword evidence="1" id="KW-0460">Magnesium</keyword>
<dbReference type="Pfam" id="PF13672">
    <property type="entry name" value="PP2C_2"/>
    <property type="match status" value="1"/>
</dbReference>
<keyword evidence="1" id="KW-0904">Protein phosphatase</keyword>